<organism evidence="14 15">
    <name type="scientific">Parasitella parasitica</name>
    <dbReference type="NCBI Taxonomy" id="35722"/>
    <lineage>
        <taxon>Eukaryota</taxon>
        <taxon>Fungi</taxon>
        <taxon>Fungi incertae sedis</taxon>
        <taxon>Mucoromycota</taxon>
        <taxon>Mucoromycotina</taxon>
        <taxon>Mucoromycetes</taxon>
        <taxon>Mucorales</taxon>
        <taxon>Mucorineae</taxon>
        <taxon>Mucoraceae</taxon>
        <taxon>Parasitella</taxon>
    </lineage>
</organism>
<dbReference type="InterPro" id="IPR002659">
    <property type="entry name" value="Glyco_trans_31"/>
</dbReference>
<dbReference type="Gene3D" id="3.90.550.50">
    <property type="match status" value="1"/>
</dbReference>
<evidence type="ECO:0000256" key="11">
    <source>
        <dbReference type="SAM" id="MobiDB-lite"/>
    </source>
</evidence>
<gene>
    <name evidence="14" type="primary">PARPA_13033.1 scaffold 45703</name>
</gene>
<keyword evidence="9" id="KW-0333">Golgi apparatus</keyword>
<evidence type="ECO:0000256" key="1">
    <source>
        <dbReference type="ARBA" id="ARBA00004323"/>
    </source>
</evidence>
<evidence type="ECO:0000256" key="9">
    <source>
        <dbReference type="ARBA" id="ARBA00023034"/>
    </source>
</evidence>
<sequence>MAQQTPLPFFRQKRIISSLNVPRKYEAPVAILRATSFVPAALNVIHNLREAWRVPLRDAGGPILIQTTQAEHYVAVLWCILAGVWSWVLATSMMKRWLYHYEIKHAIIRLLTLIVVTWCLSGLITSTADPTDPIRIQMTICFILLLCNLLKLTFASSPKYSQKLEDALPTTRFNLKSTAVRILLLPLLAVMALSAFVLTGQIERLQYSSMLLMNQKQFDLDSVVRESTTASELTTVLVLIVSSWTSQGAEKRQLLRESSLRWMGKDSDTNVVYRFVVGQPPSSRIQQSWMGPKLVAESDKYHDLLVVPAPDLPSDKSKKVYQALKWASASVKYDYLVKTDDDVFVRWDVVRKELAAPRENHQHNHWQGFVYRNMPISFLNPSNTMLLDYGGMPVLPTFTSGTLYTLSRDLVDLIAGIDYPQRFLEADDVNLSLWLFGFDIQPVHDKRIQDGPDVCEESMVAKRIPYDRFRHTVSTMYSNLLHGDPQCMGLNKKQNRCATCYPCHGKSDDWRSRNLDCDASRGVSLLKQAYVKIPGPIVKDELEPSVIGENDQWIIKDILSAKTSIYTEDEANWHLLYWVCWTSDPSTFTDRHWRALEMVWIHEPNAVIIMMSNSLPESFFDDYTRRGYNIQVVHFNKENLLKWNWYFGPGTQDWLQDWDRWEKGKFFYWHLTDYIRCLLLYNYGGTYMDMDALWIRIPPDQSLEFIGSDYSSVHSDREWTLDDKGLYLPQGLMRFKRGWKLFREMAEGAFSAFNYDPECFNCGGPKAITSYVRQRRGVLEDAGLTILPSKVLYPFSYLEIHKLLQPNPLAEQEIKNKIEPLSWNIHLFGKMTNHLPVQPNSVIDYVFKRFDLDLPHRDTSSHKIISSTQSLAVPMLLVGPRDYVYRAVSERMLEDDRKRENLLRLQPTPGRFQGINVIYVRGGADRIPKVSIALDTAIGRTSINNGTEEKQTTLELQDVSMREVNSALNSINYKPPKLMLANGGRDRLKVDVTYDHGSGRLEKGQLQITIIVMEPVEEDDKLEDSDEDDDFLNKGNKKV</sequence>
<dbReference type="PANTHER" id="PTHR11214:SF3">
    <property type="entry name" value="BETA-1,3-GALACTOSYLTRANSFERASE 6"/>
    <property type="match status" value="1"/>
</dbReference>
<dbReference type="InterPro" id="IPR007577">
    <property type="entry name" value="GlycoTrfase_DXD_sugar-bd_CS"/>
</dbReference>
<protein>
    <recommendedName>
        <fullName evidence="13">Alpha 1,4-glycosyltransferase domain-containing protein</fullName>
    </recommendedName>
</protein>
<name>A0A0B7NJE4_9FUNG</name>
<evidence type="ECO:0000256" key="8">
    <source>
        <dbReference type="ARBA" id="ARBA00022989"/>
    </source>
</evidence>
<evidence type="ECO:0000256" key="6">
    <source>
        <dbReference type="ARBA" id="ARBA00022692"/>
    </source>
</evidence>
<dbReference type="STRING" id="35722.A0A0B7NJE4"/>
<evidence type="ECO:0000256" key="12">
    <source>
        <dbReference type="SAM" id="Phobius"/>
    </source>
</evidence>
<evidence type="ECO:0000256" key="10">
    <source>
        <dbReference type="ARBA" id="ARBA00023136"/>
    </source>
</evidence>
<keyword evidence="5" id="KW-0808">Transferase</keyword>
<evidence type="ECO:0000259" key="13">
    <source>
        <dbReference type="Pfam" id="PF04572"/>
    </source>
</evidence>
<evidence type="ECO:0000256" key="4">
    <source>
        <dbReference type="ARBA" id="ARBA00022676"/>
    </source>
</evidence>
<feature type="transmembrane region" description="Helical" evidence="12">
    <location>
        <begin position="134"/>
        <end position="154"/>
    </location>
</feature>
<keyword evidence="7" id="KW-0735">Signal-anchor</keyword>
<dbReference type="GO" id="GO:0005789">
    <property type="term" value="C:endoplasmic reticulum membrane"/>
    <property type="evidence" value="ECO:0007669"/>
    <property type="project" value="InterPro"/>
</dbReference>
<dbReference type="AlphaFoldDB" id="A0A0B7NJE4"/>
<accession>A0A0B7NJE4</accession>
<dbReference type="OrthoDB" id="2139606at2759"/>
<dbReference type="GO" id="GO:0006493">
    <property type="term" value="P:protein O-linked glycosylation"/>
    <property type="evidence" value="ECO:0007669"/>
    <property type="project" value="TreeGrafter"/>
</dbReference>
<keyword evidence="15" id="KW-1185">Reference proteome</keyword>
<feature type="transmembrane region" description="Helical" evidence="12">
    <location>
        <begin position="182"/>
        <end position="202"/>
    </location>
</feature>
<dbReference type="Pfam" id="PF04488">
    <property type="entry name" value="Gly_transf_sug"/>
    <property type="match status" value="1"/>
</dbReference>
<reference evidence="14 15" key="1">
    <citation type="submission" date="2014-09" db="EMBL/GenBank/DDBJ databases">
        <authorList>
            <person name="Ellenberger Sabrina"/>
        </authorList>
    </citation>
    <scope>NUCLEOTIDE SEQUENCE [LARGE SCALE GENOMIC DNA]</scope>
    <source>
        <strain evidence="14 15">CBS 412.66</strain>
    </source>
</reference>
<proteinExistence type="inferred from homology"/>
<dbReference type="InterPro" id="IPR007652">
    <property type="entry name" value="A1-4-GlycosylTfrase_dom"/>
</dbReference>
<dbReference type="GO" id="GO:0016758">
    <property type="term" value="F:hexosyltransferase activity"/>
    <property type="evidence" value="ECO:0007669"/>
    <property type="project" value="InterPro"/>
</dbReference>
<dbReference type="PANTHER" id="PTHR11214">
    <property type="entry name" value="BETA-1,3-N-ACETYLGLUCOSAMINYLTRANSFERASE"/>
    <property type="match status" value="1"/>
</dbReference>
<evidence type="ECO:0000313" key="15">
    <source>
        <dbReference type="Proteomes" id="UP000054107"/>
    </source>
</evidence>
<dbReference type="GO" id="GO:0000139">
    <property type="term" value="C:Golgi membrane"/>
    <property type="evidence" value="ECO:0007669"/>
    <property type="project" value="UniProtKB-SubCell"/>
</dbReference>
<keyword evidence="8 12" id="KW-1133">Transmembrane helix</keyword>
<evidence type="ECO:0000313" key="14">
    <source>
        <dbReference type="EMBL" id="CEP18726.1"/>
    </source>
</evidence>
<dbReference type="Proteomes" id="UP000054107">
    <property type="component" value="Unassembled WGS sequence"/>
</dbReference>
<keyword evidence="4" id="KW-0328">Glycosyltransferase</keyword>
<dbReference type="Gene3D" id="3.90.550.20">
    <property type="match status" value="1"/>
</dbReference>
<keyword evidence="10 12" id="KW-0472">Membrane</keyword>
<dbReference type="GO" id="GO:0034599">
    <property type="term" value="P:cellular response to oxidative stress"/>
    <property type="evidence" value="ECO:0007669"/>
    <property type="project" value="InterPro"/>
</dbReference>
<feature type="transmembrane region" description="Helical" evidence="12">
    <location>
        <begin position="106"/>
        <end position="128"/>
    </location>
</feature>
<dbReference type="InterPro" id="IPR029044">
    <property type="entry name" value="Nucleotide-diphossugar_trans"/>
</dbReference>
<comment type="similarity">
    <text evidence="2">Belongs to the glycosyltransferase 31 family.</text>
</comment>
<evidence type="ECO:0000256" key="5">
    <source>
        <dbReference type="ARBA" id="ARBA00022679"/>
    </source>
</evidence>
<evidence type="ECO:0000256" key="2">
    <source>
        <dbReference type="ARBA" id="ARBA00008661"/>
    </source>
</evidence>
<evidence type="ECO:0000256" key="3">
    <source>
        <dbReference type="ARBA" id="ARBA00009003"/>
    </source>
</evidence>
<dbReference type="Pfam" id="PF04572">
    <property type="entry name" value="Gb3_synth"/>
    <property type="match status" value="1"/>
</dbReference>
<evidence type="ECO:0000256" key="7">
    <source>
        <dbReference type="ARBA" id="ARBA00022968"/>
    </source>
</evidence>
<feature type="region of interest" description="Disordered" evidence="11">
    <location>
        <begin position="1017"/>
        <end position="1039"/>
    </location>
</feature>
<keyword evidence="6 12" id="KW-0812">Transmembrane</keyword>
<comment type="similarity">
    <text evidence="3">Belongs to the glycosyltransferase 32 family.</text>
</comment>
<dbReference type="Pfam" id="PF12326">
    <property type="entry name" value="EOS1"/>
    <property type="match status" value="1"/>
</dbReference>
<comment type="subcellular location">
    <subcellularLocation>
        <location evidence="1">Golgi apparatus membrane</location>
        <topology evidence="1">Single-pass type II membrane protein</topology>
    </subcellularLocation>
</comment>
<dbReference type="Pfam" id="PF01762">
    <property type="entry name" value="Galactosyl_T"/>
    <property type="match status" value="1"/>
</dbReference>
<feature type="domain" description="Alpha 1,4-glycosyltransferase" evidence="13">
    <location>
        <begin position="753"/>
        <end position="843"/>
    </location>
</feature>
<feature type="compositionally biased region" description="Acidic residues" evidence="11">
    <location>
        <begin position="1017"/>
        <end position="1030"/>
    </location>
</feature>
<dbReference type="EMBL" id="LN733886">
    <property type="protein sequence ID" value="CEP18726.1"/>
    <property type="molecule type" value="Genomic_DNA"/>
</dbReference>
<dbReference type="InterPro" id="IPR021100">
    <property type="entry name" value="N-glycosylation_EOS1"/>
</dbReference>
<feature type="transmembrane region" description="Helical" evidence="12">
    <location>
        <begin position="73"/>
        <end position="94"/>
    </location>
</feature>
<dbReference type="SUPFAM" id="SSF53448">
    <property type="entry name" value="Nucleotide-diphospho-sugar transferases"/>
    <property type="match status" value="2"/>
</dbReference>